<dbReference type="GO" id="GO:0030867">
    <property type="term" value="C:rough endoplasmic reticulum membrane"/>
    <property type="evidence" value="ECO:0007669"/>
    <property type="project" value="UniProtKB-SubCell"/>
</dbReference>
<reference evidence="10" key="3">
    <citation type="submission" date="2012-09" db="EMBL/GenBank/DDBJ databases">
        <authorList>
            <consortium name="VectorBase"/>
        </authorList>
    </citation>
    <scope>NUCLEOTIDE SEQUENCE</scope>
    <source>
        <strain evidence="10">Liverpool</strain>
    </source>
</reference>
<organism evidence="10 11">
    <name type="scientific">Aedes aegypti</name>
    <name type="common">Yellowfever mosquito</name>
    <name type="synonym">Culex aegypti</name>
    <dbReference type="NCBI Taxonomy" id="7159"/>
    <lineage>
        <taxon>Eukaryota</taxon>
        <taxon>Metazoa</taxon>
        <taxon>Ecdysozoa</taxon>
        <taxon>Arthropoda</taxon>
        <taxon>Hexapoda</taxon>
        <taxon>Insecta</taxon>
        <taxon>Pterygota</taxon>
        <taxon>Neoptera</taxon>
        <taxon>Endopterygota</taxon>
        <taxon>Diptera</taxon>
        <taxon>Nematocera</taxon>
        <taxon>Culicoidea</taxon>
        <taxon>Culicidae</taxon>
        <taxon>Culicinae</taxon>
        <taxon>Aedini</taxon>
        <taxon>Aedes</taxon>
        <taxon>Stegomyia</taxon>
    </lineage>
</organism>
<feature type="compositionally biased region" description="Basic and acidic residues" evidence="8">
    <location>
        <begin position="559"/>
        <end position="568"/>
    </location>
</feature>
<dbReference type="GO" id="GO:0008017">
    <property type="term" value="F:microtubule binding"/>
    <property type="evidence" value="ECO:0007669"/>
    <property type="project" value="TreeGrafter"/>
</dbReference>
<feature type="non-terminal residue" evidence="10">
    <location>
        <position position="858"/>
    </location>
</feature>
<feature type="transmembrane region" description="Helical" evidence="9">
    <location>
        <begin position="12"/>
        <end position="36"/>
    </location>
</feature>
<feature type="region of interest" description="Disordered" evidence="8">
    <location>
        <begin position="371"/>
        <end position="456"/>
    </location>
</feature>
<dbReference type="PaxDb" id="7159-AAEL000949-PA"/>
<dbReference type="GO" id="GO:0023041">
    <property type="term" value="P:neuronal signal transduction"/>
    <property type="evidence" value="ECO:0007669"/>
    <property type="project" value="InterPro"/>
</dbReference>
<feature type="transmembrane region" description="Helical" evidence="9">
    <location>
        <begin position="129"/>
        <end position="149"/>
    </location>
</feature>
<feature type="region of interest" description="Disordered" evidence="8">
    <location>
        <begin position="179"/>
        <end position="300"/>
    </location>
</feature>
<name>Q17MM6_AEDAE</name>
<proteinExistence type="predicted"/>
<evidence type="ECO:0000256" key="8">
    <source>
        <dbReference type="SAM" id="MobiDB-lite"/>
    </source>
</evidence>
<dbReference type="Pfam" id="PF09726">
    <property type="entry name" value="Macoilin"/>
    <property type="match status" value="1"/>
</dbReference>
<keyword evidence="6 9" id="KW-0472">Membrane</keyword>
<dbReference type="GO" id="GO:0031965">
    <property type="term" value="C:nuclear membrane"/>
    <property type="evidence" value="ECO:0007669"/>
    <property type="project" value="UniProtKB-SubCell"/>
</dbReference>
<evidence type="ECO:0000256" key="5">
    <source>
        <dbReference type="ARBA" id="ARBA00022989"/>
    </source>
</evidence>
<evidence type="ECO:0000256" key="1">
    <source>
        <dbReference type="ARBA" id="ARBA00004232"/>
    </source>
</evidence>
<keyword evidence="5 9" id="KW-1133">Transmembrane helix</keyword>
<keyword evidence="4" id="KW-0256">Endoplasmic reticulum</keyword>
<feature type="compositionally biased region" description="Polar residues" evidence="8">
    <location>
        <begin position="215"/>
        <end position="226"/>
    </location>
</feature>
<dbReference type="eggNOG" id="KOG1821">
    <property type="taxonomic scope" value="Eukaryota"/>
</dbReference>
<keyword evidence="3 9" id="KW-0812">Transmembrane</keyword>
<dbReference type="GO" id="GO:0006935">
    <property type="term" value="P:chemotaxis"/>
    <property type="evidence" value="ECO:0007669"/>
    <property type="project" value="TreeGrafter"/>
</dbReference>
<dbReference type="PhylomeDB" id="Q17MM6"/>
<feature type="transmembrane region" description="Helical" evidence="9">
    <location>
        <begin position="86"/>
        <end position="108"/>
    </location>
</feature>
<dbReference type="EMBL" id="CH477204">
    <property type="protein sequence ID" value="EAT47996.1"/>
    <property type="molecule type" value="Genomic_DNA"/>
</dbReference>
<dbReference type="OMA" id="KQRTACE"/>
<comment type="subcellular location">
    <subcellularLocation>
        <location evidence="1">Nucleus membrane</location>
        <topology evidence="1">Multi-pass membrane protein</topology>
    </subcellularLocation>
    <subcellularLocation>
        <location evidence="2">Rough endoplasmic reticulum membrane</location>
        <topology evidence="2">Multi-pass membrane protein</topology>
    </subcellularLocation>
</comment>
<dbReference type="HOGENOM" id="CLU_413120_0_0_1"/>
<evidence type="ECO:0000256" key="2">
    <source>
        <dbReference type="ARBA" id="ARBA00004269"/>
    </source>
</evidence>
<feature type="transmembrane region" description="Helical" evidence="9">
    <location>
        <begin position="48"/>
        <end position="74"/>
    </location>
</feature>
<feature type="compositionally biased region" description="Low complexity" evidence="8">
    <location>
        <begin position="411"/>
        <end position="456"/>
    </location>
</feature>
<gene>
    <name evidence="10" type="ORF">AaeL_AAEL000949</name>
</gene>
<dbReference type="PANTHER" id="PTHR13289:SF6">
    <property type="entry name" value="MACOILIN"/>
    <property type="match status" value="1"/>
</dbReference>
<keyword evidence="7" id="KW-0539">Nucleus</keyword>
<evidence type="ECO:0000313" key="10">
    <source>
        <dbReference type="EMBL" id="EAT47996.1"/>
    </source>
</evidence>
<evidence type="ECO:0000256" key="6">
    <source>
        <dbReference type="ARBA" id="ARBA00023136"/>
    </source>
</evidence>
<dbReference type="VEuPathDB" id="VectorBase:AAEL000949"/>
<dbReference type="STRING" id="7159.Q17MM6"/>
<dbReference type="AlphaFoldDB" id="Q17MM6"/>
<dbReference type="Proteomes" id="UP000682892">
    <property type="component" value="Chromosome 3"/>
</dbReference>
<feature type="region of interest" description="Disordered" evidence="8">
    <location>
        <begin position="314"/>
        <end position="343"/>
    </location>
</feature>
<feature type="region of interest" description="Disordered" evidence="8">
    <location>
        <begin position="519"/>
        <end position="568"/>
    </location>
</feature>
<reference evidence="10" key="1">
    <citation type="submission" date="2005-10" db="EMBL/GenBank/DDBJ databases">
        <authorList>
            <person name="Loftus B.J."/>
            <person name="Nene V.M."/>
            <person name="Hannick L.I."/>
            <person name="Bidwell S."/>
            <person name="Haas B."/>
            <person name="Amedeo P."/>
            <person name="Orvis J."/>
            <person name="Wortman J.R."/>
            <person name="White O.R."/>
            <person name="Salzberg S."/>
            <person name="Shumway M."/>
            <person name="Koo H."/>
            <person name="Zhao Y."/>
            <person name="Holmes M."/>
            <person name="Miller J."/>
            <person name="Schatz M."/>
            <person name="Pop M."/>
            <person name="Pai G."/>
            <person name="Utterback T."/>
            <person name="Rogers Y.-H."/>
            <person name="Kravitz S."/>
            <person name="Fraser C.M."/>
        </authorList>
    </citation>
    <scope>NUCLEOTIDE SEQUENCE</scope>
    <source>
        <strain evidence="10">Liverpool</strain>
    </source>
</reference>
<dbReference type="InterPro" id="IPR019130">
    <property type="entry name" value="Macoilin"/>
</dbReference>
<reference evidence="10" key="2">
    <citation type="journal article" date="2007" name="Science">
        <title>Genome sequence of Aedes aegypti, a major arbovirus vector.</title>
        <authorList>
            <person name="Nene V."/>
            <person name="Wortman J.R."/>
            <person name="Lawson D."/>
            <person name="Haas B."/>
            <person name="Kodira C."/>
            <person name="Tu Z.J."/>
            <person name="Loftus B."/>
            <person name="Xi Z."/>
            <person name="Megy K."/>
            <person name="Grabherr M."/>
            <person name="Ren Q."/>
            <person name="Zdobnov E.M."/>
            <person name="Lobo N.F."/>
            <person name="Campbell K.S."/>
            <person name="Brown S.E."/>
            <person name="Bonaldo M.F."/>
            <person name="Zhu J."/>
            <person name="Sinkins S.P."/>
            <person name="Hogenkamp D.G."/>
            <person name="Amedeo P."/>
            <person name="Arensburger P."/>
            <person name="Atkinson P.W."/>
            <person name="Bidwell S."/>
            <person name="Biedler J."/>
            <person name="Birney E."/>
            <person name="Bruggner R.V."/>
            <person name="Costas J."/>
            <person name="Coy M.R."/>
            <person name="Crabtree J."/>
            <person name="Crawford M."/>
            <person name="Debruyn B."/>
            <person name="Decaprio D."/>
            <person name="Eiglmeier K."/>
            <person name="Eisenstadt E."/>
            <person name="El-Dorry H."/>
            <person name="Gelbart W.M."/>
            <person name="Gomes S.L."/>
            <person name="Hammond M."/>
            <person name="Hannick L.I."/>
            <person name="Hogan J.R."/>
            <person name="Holmes M.H."/>
            <person name="Jaffe D."/>
            <person name="Johnston J.S."/>
            <person name="Kennedy R.C."/>
            <person name="Koo H."/>
            <person name="Kravitz S."/>
            <person name="Kriventseva E.V."/>
            <person name="Kulp D."/>
            <person name="Labutti K."/>
            <person name="Lee E."/>
            <person name="Li S."/>
            <person name="Lovin D.D."/>
            <person name="Mao C."/>
            <person name="Mauceli E."/>
            <person name="Menck C.F."/>
            <person name="Miller J.R."/>
            <person name="Montgomery P."/>
            <person name="Mori A."/>
            <person name="Nascimento A.L."/>
            <person name="Naveira H.F."/>
            <person name="Nusbaum C."/>
            <person name="O'leary S."/>
            <person name="Orvis J."/>
            <person name="Pertea M."/>
            <person name="Quesneville H."/>
            <person name="Reidenbach K.R."/>
            <person name="Rogers Y.H."/>
            <person name="Roth C.W."/>
            <person name="Schneider J.R."/>
            <person name="Schatz M."/>
            <person name="Shumway M."/>
            <person name="Stanke M."/>
            <person name="Stinson E.O."/>
            <person name="Tubio J.M."/>
            <person name="Vanzee J.P."/>
            <person name="Verjovski-Almeida S."/>
            <person name="Werner D."/>
            <person name="White O."/>
            <person name="Wyder S."/>
            <person name="Zeng Q."/>
            <person name="Zhao Q."/>
            <person name="Zhao Y."/>
            <person name="Hill C.A."/>
            <person name="Raikhel A.S."/>
            <person name="Soares M.B."/>
            <person name="Knudson D.L."/>
            <person name="Lee N.H."/>
            <person name="Galagan J."/>
            <person name="Salzberg S.L."/>
            <person name="Paulsen I.T."/>
            <person name="Dimopoulos G."/>
            <person name="Collins F.H."/>
            <person name="Birren B."/>
            <person name="Fraser-Liggett C.M."/>
            <person name="Severson D.W."/>
        </authorList>
    </citation>
    <scope>NUCLEOTIDE SEQUENCE [LARGE SCALE GENOMIC DNA]</scope>
    <source>
        <strain evidence="10">Liverpool</strain>
    </source>
</reference>
<feature type="compositionally biased region" description="Low complexity" evidence="8">
    <location>
        <begin position="200"/>
        <end position="214"/>
    </location>
</feature>
<evidence type="ECO:0000313" key="11">
    <source>
        <dbReference type="Proteomes" id="UP000682892"/>
    </source>
</evidence>
<evidence type="ECO:0000256" key="9">
    <source>
        <dbReference type="SAM" id="Phobius"/>
    </source>
</evidence>
<evidence type="ECO:0000256" key="3">
    <source>
        <dbReference type="ARBA" id="ARBA00022692"/>
    </source>
</evidence>
<dbReference type="PANTHER" id="PTHR13289">
    <property type="entry name" value="PROTEIN PHOSPHATASE 1-BINDING PROTEIN BIFOCAL"/>
    <property type="match status" value="1"/>
</dbReference>
<evidence type="ECO:0000256" key="4">
    <source>
        <dbReference type="ARBA" id="ARBA00022824"/>
    </source>
</evidence>
<sequence>NTLLYLKFLLLWAFVITADFLLEFRFEFLWPFWLLLRSVYDSFKYKGLAFSVLFVCIAITSDLVCLFFIPVQWLFFAASTYVWVQYVWHTDKGICLPTIILWILFVYLEAAIRWKDSRNIPHLDLCRPFAAHCIGYPVVTLGFGFKSYVGYRIRQRKQREVAKDNDFYMQLLQEALPKDESAVSGETNSHANGHAGGSTTGSSSTPTSISGGSSAMNVWTRTAPESSRSHDSSHTNGAAMSPKEKKDCDLTGQKSHFDSLSSTSYHHTNSGGGSTNKSTQASESNHDSGGGNRSKGQQNGHVINCDMELNSNQQVQQHNHIENDPPAEPKSNRSGRKNRVKQKENANHMAAVRLAATLALASSITTLTTTAAAASTVSTSTAAATTTTTSTATTSMTSKDNHLHHHHNHDQQQQELHAATSSSTVSNNTQNGGNSPTTGSTVISSSSTAASPPVVPKVCDTCSRLEADAKKLRSEIHSLKQGDNELRQKYDSNIGNLKSCLQAKQKEYDELQNKFQDLTTQRQQERQSMQTVERRLGEERRVRQSLESQLQNERKHRKQAEEKAARAECGESCKLKRQQLEMEIQKLRRELINSEDAKHNAETQNRTFEQEMRKIEGQLRNRECSEVLMSALTAMQDKNATLEKNLSAETRVKLDLFSALGDARRQLEIASCAVRTKEKEIIDLKAKIVQLLAVMPGVAGESLCLSVAGGPSSGGGGGGGLRLADAPQLLSQSTLNGQPSPMSHIVMNSPPLIGQLSQLGVLTSTITTPTAAMSGVVGPATNVVAGGAGMIPHSVHQQQQQQQTAAGVVTVAAAVAAGSNGQIVQMQNSNNCPSSLDPNASVYTPKNCSSSMVGGTEA</sequence>
<feature type="compositionally biased region" description="Polar residues" evidence="8">
    <location>
        <begin position="252"/>
        <end position="283"/>
    </location>
</feature>
<protein>
    <submittedName>
        <fullName evidence="10">AAEL000949-PA</fullName>
    </submittedName>
</protein>
<evidence type="ECO:0000256" key="7">
    <source>
        <dbReference type="ARBA" id="ARBA00023242"/>
    </source>
</evidence>
<accession>Q17MM6</accession>
<feature type="compositionally biased region" description="Low complexity" evidence="8">
    <location>
        <begin position="371"/>
        <end position="398"/>
    </location>
</feature>
<feature type="compositionally biased region" description="Polar residues" evidence="8">
    <location>
        <begin position="519"/>
        <end position="531"/>
    </location>
</feature>
<feature type="compositionally biased region" description="Basic and acidic residues" evidence="8">
    <location>
        <begin position="532"/>
        <end position="544"/>
    </location>
</feature>